<dbReference type="InterPro" id="IPR009711">
    <property type="entry name" value="UPF0473"/>
</dbReference>
<accession>A0A4Z0D725</accession>
<gene>
    <name evidence="1" type="ORF">E4100_03790</name>
</gene>
<reference evidence="1 2" key="1">
    <citation type="submission" date="2019-03" db="EMBL/GenBank/DDBJ databases">
        <title>Draft genome sequence data and analysis of a Fermenting Bacterium, Soehngenia longevitae strain 1933PT, isolated from petroleum reservoir in Azerbaijan.</title>
        <authorList>
            <person name="Grouzdev D.S."/>
            <person name="Bidzhieva S.K."/>
            <person name="Sokolova D.S."/>
            <person name="Tourova T.P."/>
            <person name="Poltaraus A.B."/>
            <person name="Nazina T.N."/>
        </authorList>
    </citation>
    <scope>NUCLEOTIDE SEQUENCE [LARGE SCALE GENOMIC DNA]</scope>
    <source>
        <strain evidence="1 2">1933P</strain>
    </source>
</reference>
<keyword evidence="2" id="KW-1185">Reference proteome</keyword>
<organism evidence="1 2">
    <name type="scientific">Soehngenia longivitae</name>
    <dbReference type="NCBI Taxonomy" id="2562294"/>
    <lineage>
        <taxon>Bacteria</taxon>
        <taxon>Bacillati</taxon>
        <taxon>Bacillota</taxon>
        <taxon>Tissierellia</taxon>
        <taxon>Tissierellales</taxon>
        <taxon>Tissierellaceae</taxon>
        <taxon>Soehngenia</taxon>
    </lineage>
</organism>
<comment type="caution">
    <text evidence="1">The sequence shown here is derived from an EMBL/GenBank/DDBJ whole genome shotgun (WGS) entry which is preliminary data.</text>
</comment>
<dbReference type="EMBL" id="SRIB01000004">
    <property type="protein sequence ID" value="TFZ40691.1"/>
    <property type="molecule type" value="Genomic_DNA"/>
</dbReference>
<dbReference type="OrthoDB" id="9811971at2"/>
<dbReference type="AlphaFoldDB" id="A0A4Z0D725"/>
<evidence type="ECO:0000313" key="2">
    <source>
        <dbReference type="Proteomes" id="UP000298381"/>
    </source>
</evidence>
<evidence type="ECO:0000313" key="1">
    <source>
        <dbReference type="EMBL" id="TFZ40691.1"/>
    </source>
</evidence>
<dbReference type="RefSeq" id="WP_135270717.1">
    <property type="nucleotide sequence ID" value="NZ_SRIB01000004.1"/>
</dbReference>
<protein>
    <submittedName>
        <fullName evidence="1">DUF1292 domain-containing protein</fullName>
    </submittedName>
</protein>
<dbReference type="Proteomes" id="UP000298381">
    <property type="component" value="Unassembled WGS sequence"/>
</dbReference>
<proteinExistence type="predicted"/>
<dbReference type="Pfam" id="PF06949">
    <property type="entry name" value="DUF1292"/>
    <property type="match status" value="1"/>
</dbReference>
<sequence>MQQKAVFYDELGNEMEFLIKAKFSIDDTDYLVLLPSEDIESPTYILKIDIDENGDEILVGIDDEELEEAKEVYEELMKEQLQ</sequence>
<name>A0A4Z0D725_9FIRM</name>